<comment type="caution">
    <text evidence="2">The sequence shown here is derived from an EMBL/GenBank/DDBJ whole genome shotgun (WGS) entry which is preliminary data.</text>
</comment>
<gene>
    <name evidence="2" type="ORF">Fot_38536</name>
</gene>
<dbReference type="Proteomes" id="UP001604277">
    <property type="component" value="Unassembled WGS sequence"/>
</dbReference>
<proteinExistence type="predicted"/>
<keyword evidence="3" id="KW-1185">Reference proteome</keyword>
<evidence type="ECO:0000313" key="3">
    <source>
        <dbReference type="Proteomes" id="UP001604277"/>
    </source>
</evidence>
<keyword evidence="1" id="KW-0812">Transmembrane</keyword>
<keyword evidence="1" id="KW-0472">Membrane</keyword>
<protein>
    <submittedName>
        <fullName evidence="2">Uncharacterized protein</fullName>
    </submittedName>
</protein>
<name>A0ABD1S229_9LAMI</name>
<accession>A0ABD1S229</accession>
<reference evidence="3" key="1">
    <citation type="submission" date="2024-07" db="EMBL/GenBank/DDBJ databases">
        <title>Two chromosome-level genome assemblies of Korean endemic species Abeliophyllum distichum and Forsythia ovata (Oleaceae).</title>
        <authorList>
            <person name="Jang H."/>
        </authorList>
    </citation>
    <scope>NUCLEOTIDE SEQUENCE [LARGE SCALE GENOMIC DNA]</scope>
</reference>
<evidence type="ECO:0000256" key="1">
    <source>
        <dbReference type="SAM" id="Phobius"/>
    </source>
</evidence>
<evidence type="ECO:0000313" key="2">
    <source>
        <dbReference type="EMBL" id="KAL2494779.1"/>
    </source>
</evidence>
<feature type="transmembrane region" description="Helical" evidence="1">
    <location>
        <begin position="29"/>
        <end position="52"/>
    </location>
</feature>
<organism evidence="2 3">
    <name type="scientific">Forsythia ovata</name>
    <dbReference type="NCBI Taxonomy" id="205694"/>
    <lineage>
        <taxon>Eukaryota</taxon>
        <taxon>Viridiplantae</taxon>
        <taxon>Streptophyta</taxon>
        <taxon>Embryophyta</taxon>
        <taxon>Tracheophyta</taxon>
        <taxon>Spermatophyta</taxon>
        <taxon>Magnoliopsida</taxon>
        <taxon>eudicotyledons</taxon>
        <taxon>Gunneridae</taxon>
        <taxon>Pentapetalae</taxon>
        <taxon>asterids</taxon>
        <taxon>lamiids</taxon>
        <taxon>Lamiales</taxon>
        <taxon>Oleaceae</taxon>
        <taxon>Forsythieae</taxon>
        <taxon>Forsythia</taxon>
    </lineage>
</organism>
<keyword evidence="1" id="KW-1133">Transmembrane helix</keyword>
<dbReference type="AlphaFoldDB" id="A0ABD1S229"/>
<dbReference type="EMBL" id="JBFOLJ010000011">
    <property type="protein sequence ID" value="KAL2494779.1"/>
    <property type="molecule type" value="Genomic_DNA"/>
</dbReference>
<sequence length="105" mass="11963">MLESTAMFAALSLFKLAIISPQPMLGITVLWNILYIWNLLLCLLKESATLFVEKTGHMNDNFHKPNGDPSGHKLYKGPNQPLEPWKEFWIAELPSIQIPTRRSVT</sequence>